<dbReference type="GO" id="GO:0016887">
    <property type="term" value="F:ATP hydrolysis activity"/>
    <property type="evidence" value="ECO:0007669"/>
    <property type="project" value="InterPro"/>
</dbReference>
<dbReference type="OrthoDB" id="9775135at2"/>
<dbReference type="RefSeq" id="WP_014625582.1">
    <property type="nucleotide sequence ID" value="NC_017583.1"/>
</dbReference>
<dbReference type="CDD" id="cd03230">
    <property type="entry name" value="ABC_DR_subfamily_A"/>
    <property type="match status" value="1"/>
</dbReference>
<dbReference type="PROSITE" id="PS00211">
    <property type="entry name" value="ABC_TRANSPORTER_1"/>
    <property type="match status" value="1"/>
</dbReference>
<dbReference type="PANTHER" id="PTHR43038">
    <property type="entry name" value="ATP-BINDING CASSETTE, SUB-FAMILY H, MEMBER 1"/>
    <property type="match status" value="1"/>
</dbReference>
<keyword evidence="2" id="KW-0067">ATP-binding</keyword>
<keyword evidence="1" id="KW-0547">Nucleotide-binding</keyword>
<name>G0GEC5_WINT7</name>
<accession>G0GEC5</accession>
<dbReference type="HOGENOM" id="CLU_000604_1_2_12"/>
<dbReference type="Pfam" id="PF00005">
    <property type="entry name" value="ABC_tran"/>
    <property type="match status" value="1"/>
</dbReference>
<feature type="domain" description="ABC transporter" evidence="3">
    <location>
        <begin position="4"/>
        <end position="230"/>
    </location>
</feature>
<sequence>MTLVRVEGLTHTYQSRPAVDDITFTIEEGRIVGLIGPDGAGKTTTMRILLGMEHPESGTIHLPEEDHSHWIRSHVGYMPERFSLYEDLTVEENLWFFATVHGLSEAQFREKAAWLYRFSRLEPFRTRRAGALSGGMKQKLALSCALLHAPRLLILDEPTTGVDPLSRKEFWDMLDTLKGEGMGILISTPNLGEAEHCDTVLFLHEGKIMLQGSPDQLSGRMEGRIFRIDTETDPRALREEVRRMAPHIPCYLGPDGLRLAATPEELSPIVSAGYRIEGPLSPRLEDAFLATFLGIRDREAL</sequence>
<dbReference type="SUPFAM" id="SSF52540">
    <property type="entry name" value="P-loop containing nucleoside triphosphate hydrolases"/>
    <property type="match status" value="1"/>
</dbReference>
<dbReference type="AlphaFoldDB" id="G0GEC5"/>
<protein>
    <submittedName>
        <fullName evidence="4">ABC transporter related protein</fullName>
    </submittedName>
</protein>
<keyword evidence="5" id="KW-1185">Reference proteome</keyword>
<dbReference type="KEGG" id="stq:Spith_2004"/>
<dbReference type="PROSITE" id="PS50893">
    <property type="entry name" value="ABC_TRANSPORTER_2"/>
    <property type="match status" value="1"/>
</dbReference>
<reference evidence="4 5" key="1">
    <citation type="submission" date="2011-06" db="EMBL/GenBank/DDBJ databases">
        <title>The complete genome of Spirochaeta thermophila DSM 6578.</title>
        <authorList>
            <consortium name="US DOE Joint Genome Institute (JGI-PGF)"/>
            <person name="Lucas S."/>
            <person name="Lapidus A."/>
            <person name="Bruce D."/>
            <person name="Goodwin L."/>
            <person name="Pitluck S."/>
            <person name="Peters L."/>
            <person name="Kyrpides N."/>
            <person name="Mavromatis K."/>
            <person name="Ivanova N."/>
            <person name="Mikailova N."/>
            <person name="Pagani I."/>
            <person name="Chertkov O."/>
            <person name="Detter J.C."/>
            <person name="Tapia R."/>
            <person name="Han C."/>
            <person name="Land M."/>
            <person name="Hauser L."/>
            <person name="Markowitz V."/>
            <person name="Cheng J.-F."/>
            <person name="Hugenholtz P."/>
            <person name="Woyke T."/>
            <person name="Wu D."/>
            <person name="Spring S."/>
            <person name="Merkhoffer B."/>
            <person name="Schneider S."/>
            <person name="Klenk H.-P."/>
            <person name="Eisen J.A."/>
        </authorList>
    </citation>
    <scope>NUCLEOTIDE SEQUENCE [LARGE SCALE GENOMIC DNA]</scope>
    <source>
        <strain evidence="5">ATCC 700085 / DSM 6578 / Z-1203</strain>
    </source>
</reference>
<gene>
    <name evidence="4" type="ordered locus">Spith_2004</name>
</gene>
<dbReference type="Gene3D" id="3.40.50.300">
    <property type="entry name" value="P-loop containing nucleotide triphosphate hydrolases"/>
    <property type="match status" value="1"/>
</dbReference>
<evidence type="ECO:0000313" key="5">
    <source>
        <dbReference type="Proteomes" id="UP000007254"/>
    </source>
</evidence>
<dbReference type="GO" id="GO:0005524">
    <property type="term" value="F:ATP binding"/>
    <property type="evidence" value="ECO:0007669"/>
    <property type="project" value="UniProtKB-KW"/>
</dbReference>
<dbReference type="SMART" id="SM00382">
    <property type="entry name" value="AAA"/>
    <property type="match status" value="1"/>
</dbReference>
<dbReference type="EMBL" id="CP002903">
    <property type="protein sequence ID" value="AEJ62262.1"/>
    <property type="molecule type" value="Genomic_DNA"/>
</dbReference>
<evidence type="ECO:0000256" key="1">
    <source>
        <dbReference type="ARBA" id="ARBA00022741"/>
    </source>
</evidence>
<evidence type="ECO:0000259" key="3">
    <source>
        <dbReference type="PROSITE" id="PS50893"/>
    </source>
</evidence>
<dbReference type="InterPro" id="IPR027417">
    <property type="entry name" value="P-loop_NTPase"/>
</dbReference>
<dbReference type="InterPro" id="IPR003593">
    <property type="entry name" value="AAA+_ATPase"/>
</dbReference>
<dbReference type="Proteomes" id="UP000007254">
    <property type="component" value="Chromosome"/>
</dbReference>
<proteinExistence type="predicted"/>
<evidence type="ECO:0000313" key="4">
    <source>
        <dbReference type="EMBL" id="AEJ62262.1"/>
    </source>
</evidence>
<organism evidence="4 5">
    <name type="scientific">Winmispira thermophila (strain ATCC 700085 / DSM 6578 / Z-1203)</name>
    <name type="common">Spirochaeta thermophila</name>
    <dbReference type="NCBI Taxonomy" id="869211"/>
    <lineage>
        <taxon>Bacteria</taxon>
        <taxon>Pseudomonadati</taxon>
        <taxon>Spirochaetota</taxon>
        <taxon>Spirochaetia</taxon>
        <taxon>Winmispirales</taxon>
        <taxon>Winmispiraceae</taxon>
        <taxon>Winmispira</taxon>
    </lineage>
</organism>
<evidence type="ECO:0000256" key="2">
    <source>
        <dbReference type="ARBA" id="ARBA00022840"/>
    </source>
</evidence>
<dbReference type="InterPro" id="IPR003439">
    <property type="entry name" value="ABC_transporter-like_ATP-bd"/>
</dbReference>
<dbReference type="STRING" id="869211.Spith_2004"/>
<dbReference type="InterPro" id="IPR017871">
    <property type="entry name" value="ABC_transporter-like_CS"/>
</dbReference>
<dbReference type="PANTHER" id="PTHR43038:SF3">
    <property type="entry name" value="ABC TRANSPORTER G FAMILY MEMBER 20 ISOFORM X1"/>
    <property type="match status" value="1"/>
</dbReference>